<keyword evidence="3" id="KW-0648">Protein biosynthesis</keyword>
<dbReference type="EMBL" id="PIQA01000001">
    <property type="protein sequence ID" value="RUO68020.1"/>
    <property type="molecule type" value="Genomic_DNA"/>
</dbReference>
<dbReference type="PANTHER" id="PTHR12789:SF0">
    <property type="entry name" value="DENSITY-REGULATED PROTEIN"/>
    <property type="match status" value="1"/>
</dbReference>
<dbReference type="InterPro" id="IPR005872">
    <property type="entry name" value="SUI1_arc_bac"/>
</dbReference>
<comment type="similarity">
    <text evidence="1">Belongs to the SUI1 family.</text>
</comment>
<comment type="caution">
    <text evidence="6">The sequence shown here is derived from an EMBL/GenBank/DDBJ whole genome shotgun (WGS) entry which is preliminary data.</text>
</comment>
<dbReference type="InterPro" id="IPR050318">
    <property type="entry name" value="DENR/SUI1_TIF"/>
</dbReference>
<dbReference type="GO" id="GO:0002188">
    <property type="term" value="P:translation reinitiation"/>
    <property type="evidence" value="ECO:0007669"/>
    <property type="project" value="TreeGrafter"/>
</dbReference>
<gene>
    <name evidence="6" type="primary">yciH</name>
    <name evidence="6" type="ORF">CWI73_03950</name>
</gene>
<dbReference type="Pfam" id="PF01253">
    <property type="entry name" value="SUI1"/>
    <property type="match status" value="1"/>
</dbReference>
<dbReference type="GO" id="GO:0003743">
    <property type="term" value="F:translation initiation factor activity"/>
    <property type="evidence" value="ECO:0007669"/>
    <property type="project" value="InterPro"/>
</dbReference>
<reference evidence="6 7" key="1">
    <citation type="journal article" date="2011" name="Front. Microbiol.">
        <title>Genomic signatures of strain selection and enhancement in Bacillus atrophaeus var. globigii, a historical biowarfare simulant.</title>
        <authorList>
            <person name="Gibbons H.S."/>
            <person name="Broomall S.M."/>
            <person name="McNew L.A."/>
            <person name="Daligault H."/>
            <person name="Chapman C."/>
            <person name="Bruce D."/>
            <person name="Karavis M."/>
            <person name="Krepps M."/>
            <person name="McGregor P.A."/>
            <person name="Hong C."/>
            <person name="Park K.H."/>
            <person name="Akmal A."/>
            <person name="Feldman A."/>
            <person name="Lin J.S."/>
            <person name="Chang W.E."/>
            <person name="Higgs B.W."/>
            <person name="Demirev P."/>
            <person name="Lindquist J."/>
            <person name="Liem A."/>
            <person name="Fochler E."/>
            <person name="Read T.D."/>
            <person name="Tapia R."/>
            <person name="Johnson S."/>
            <person name="Bishop-Lilly K.A."/>
            <person name="Detter C."/>
            <person name="Han C."/>
            <person name="Sozhamannan S."/>
            <person name="Rosenzweig C.N."/>
            <person name="Skowronski E.W."/>
        </authorList>
    </citation>
    <scope>NUCLEOTIDE SEQUENCE [LARGE SCALE GENOMIC DNA]</scope>
    <source>
        <strain evidence="6 7">TPS4-2</strain>
    </source>
</reference>
<dbReference type="PROSITE" id="PS50296">
    <property type="entry name" value="SUI1"/>
    <property type="match status" value="1"/>
</dbReference>
<evidence type="ECO:0000256" key="1">
    <source>
        <dbReference type="ARBA" id="ARBA00005422"/>
    </source>
</evidence>
<feature type="compositionally biased region" description="Polar residues" evidence="4">
    <location>
        <begin position="1"/>
        <end position="22"/>
    </location>
</feature>
<dbReference type="GO" id="GO:0006417">
    <property type="term" value="P:regulation of translation"/>
    <property type="evidence" value="ECO:0007669"/>
    <property type="project" value="UniProtKB-KW"/>
</dbReference>
<dbReference type="GO" id="GO:0001731">
    <property type="term" value="P:formation of translation preinitiation complex"/>
    <property type="evidence" value="ECO:0007669"/>
    <property type="project" value="TreeGrafter"/>
</dbReference>
<proteinExistence type="inferred from homology"/>
<evidence type="ECO:0000313" key="7">
    <source>
        <dbReference type="Proteomes" id="UP000288361"/>
    </source>
</evidence>
<dbReference type="NCBIfam" id="TIGR01158">
    <property type="entry name" value="SUI1_rel"/>
    <property type="match status" value="1"/>
</dbReference>
<name>A0A432YXH2_9GAMM</name>
<dbReference type="Proteomes" id="UP000288361">
    <property type="component" value="Unassembled WGS sequence"/>
</dbReference>
<organism evidence="6 7">
    <name type="scientific">Idiomarina piscisalsi</name>
    <dbReference type="NCBI Taxonomy" id="1096243"/>
    <lineage>
        <taxon>Bacteria</taxon>
        <taxon>Pseudomonadati</taxon>
        <taxon>Pseudomonadota</taxon>
        <taxon>Gammaproteobacteria</taxon>
        <taxon>Alteromonadales</taxon>
        <taxon>Idiomarinaceae</taxon>
        <taxon>Idiomarina</taxon>
    </lineage>
</organism>
<evidence type="ECO:0000256" key="2">
    <source>
        <dbReference type="ARBA" id="ARBA00022845"/>
    </source>
</evidence>
<dbReference type="FunFam" id="3.30.780.10:FF:000002">
    <property type="entry name" value="Stress response translation initiation inhibitor"/>
    <property type="match status" value="1"/>
</dbReference>
<evidence type="ECO:0000256" key="3">
    <source>
        <dbReference type="ARBA" id="ARBA00022917"/>
    </source>
</evidence>
<keyword evidence="2" id="KW-0810">Translation regulation</keyword>
<dbReference type="InterPro" id="IPR001950">
    <property type="entry name" value="SUI1"/>
</dbReference>
<dbReference type="Gene3D" id="3.30.780.10">
    <property type="entry name" value="SUI1-like domain"/>
    <property type="match status" value="1"/>
</dbReference>
<dbReference type="CDD" id="cd11567">
    <property type="entry name" value="YciH_like"/>
    <property type="match status" value="1"/>
</dbReference>
<feature type="domain" description="SUI1" evidence="5">
    <location>
        <begin position="45"/>
        <end position="108"/>
    </location>
</feature>
<evidence type="ECO:0000256" key="4">
    <source>
        <dbReference type="SAM" id="MobiDB-lite"/>
    </source>
</evidence>
<accession>A0A432YXH2</accession>
<dbReference type="InterPro" id="IPR036877">
    <property type="entry name" value="SUI1_dom_sf"/>
</dbReference>
<dbReference type="PIRSF" id="PIRSF037511">
    <property type="entry name" value="Transl_init_SUI1_pro"/>
    <property type="match status" value="1"/>
</dbReference>
<dbReference type="NCBIfam" id="NF006536">
    <property type="entry name" value="PRK09019.1"/>
    <property type="match status" value="1"/>
</dbReference>
<protein>
    <submittedName>
        <fullName evidence="6">Stress response translation initiation inhibitor YciH</fullName>
    </submittedName>
</protein>
<evidence type="ECO:0000259" key="5">
    <source>
        <dbReference type="PROSITE" id="PS50296"/>
    </source>
</evidence>
<dbReference type="RefSeq" id="WP_126751645.1">
    <property type="nucleotide sequence ID" value="NZ_JBHUMT010000016.1"/>
</dbReference>
<sequence length="116" mass="12760">MASRSNDSLKDQLSQMVYSTDSGRIEPDEEPEQIPEGDGVVRLKRETKGRKGKGVTIVTGLALPKDELKKFAKKLKQQCGVGGSVKDYDIELQGDQRDSIEAYLKAEGYKVKRSGG</sequence>
<dbReference type="GO" id="GO:0003729">
    <property type="term" value="F:mRNA binding"/>
    <property type="evidence" value="ECO:0007669"/>
    <property type="project" value="TreeGrafter"/>
</dbReference>
<dbReference type="PANTHER" id="PTHR12789">
    <property type="entry name" value="DENSITY-REGULATED PROTEIN HOMOLOG"/>
    <property type="match status" value="1"/>
</dbReference>
<feature type="region of interest" description="Disordered" evidence="4">
    <location>
        <begin position="1"/>
        <end position="39"/>
    </location>
</feature>
<dbReference type="SUPFAM" id="SSF55159">
    <property type="entry name" value="eIF1-like"/>
    <property type="match status" value="1"/>
</dbReference>
<evidence type="ECO:0000313" key="6">
    <source>
        <dbReference type="EMBL" id="RUO68020.1"/>
    </source>
</evidence>
<dbReference type="AlphaFoldDB" id="A0A432YXH2"/>